<keyword evidence="10" id="KW-1185">Reference proteome</keyword>
<dbReference type="GO" id="GO:0005886">
    <property type="term" value="C:plasma membrane"/>
    <property type="evidence" value="ECO:0007669"/>
    <property type="project" value="UniProtKB-SubCell"/>
</dbReference>
<evidence type="ECO:0000313" key="10">
    <source>
        <dbReference type="Proteomes" id="UP001139494"/>
    </source>
</evidence>
<keyword evidence="3" id="KW-0997">Cell inner membrane</keyword>
<feature type="transmembrane region" description="Helical" evidence="7">
    <location>
        <begin position="318"/>
        <end position="344"/>
    </location>
</feature>
<evidence type="ECO:0000256" key="7">
    <source>
        <dbReference type="SAM" id="Phobius"/>
    </source>
</evidence>
<evidence type="ECO:0000256" key="4">
    <source>
        <dbReference type="ARBA" id="ARBA00022692"/>
    </source>
</evidence>
<keyword evidence="4 7" id="KW-0812">Transmembrane</keyword>
<feature type="transmembrane region" description="Helical" evidence="7">
    <location>
        <begin position="51"/>
        <end position="69"/>
    </location>
</feature>
<sequence>MVSTMATAGILAALLLVFIFSRVEIGFAIGMIGFLFLVFVDQNLTIGISRAYGGLDKFVLLAIPFFLLAGELVNKSGITDRLIRTANVTVGRFRGGLAQGNIVASLLFSGLTGAAVADVAALGSIFVPAMADEGYDRDFSAAVTAASSLVGPIIPPSIIIVIYGAVTQTSIGGMFAAAVVPGILLSLSLMVLVAIMAVRYDLPRYEVEVDRKEYPMLLGHSLLAMTMPAIILIGITGGYMTPTEAAAAASGYAFFLGVVVYRSLSLNGMYLALREAMERSAQLYIIIGFASILTWVLARSGVTDTLIGAIQGLGLGPLGFMLVISLLLLFVGTWLEIGAAAIMLGPTIAEMSSTLGIHPFQFGIMFIVTLNFGLITPPVGICLFAASSVSEVPVWPIAKQIVPFFIVDIIVLLLLINIPELTLWFPRATGFI</sequence>
<dbReference type="NCBIfam" id="TIGR00786">
    <property type="entry name" value="dctM"/>
    <property type="match status" value="1"/>
</dbReference>
<protein>
    <submittedName>
        <fullName evidence="9">TRAP transporter large permease</fullName>
    </submittedName>
</protein>
<dbReference type="EMBL" id="JAHLKM010000001">
    <property type="protein sequence ID" value="MCQ4332097.1"/>
    <property type="molecule type" value="Genomic_DNA"/>
</dbReference>
<dbReference type="GO" id="GO:0022857">
    <property type="term" value="F:transmembrane transporter activity"/>
    <property type="evidence" value="ECO:0007669"/>
    <property type="project" value="TreeGrafter"/>
</dbReference>
<dbReference type="PANTHER" id="PTHR33362">
    <property type="entry name" value="SIALIC ACID TRAP TRANSPORTER PERMEASE PROTEIN SIAT-RELATED"/>
    <property type="match status" value="1"/>
</dbReference>
<reference evidence="9" key="1">
    <citation type="journal article" date="2023" name="Front. Microbiol.">
        <title>Genomic-based phylogenetic and metabolic analyses of the genus Natronomonas, and description of Natronomonas aquatica sp. nov.</title>
        <authorList>
            <person name="Garcia-Roldan A."/>
            <person name="Duran-Viseras A."/>
            <person name="de la Haba R.R."/>
            <person name="Corral P."/>
            <person name="Sanchez-Porro C."/>
            <person name="Ventosa A."/>
        </authorList>
    </citation>
    <scope>NUCLEOTIDE SEQUENCE</scope>
    <source>
        <strain evidence="9">F2-12</strain>
    </source>
</reference>
<keyword evidence="6 7" id="KW-0472">Membrane</keyword>
<proteinExistence type="predicted"/>
<feature type="transmembrane region" description="Helical" evidence="7">
    <location>
        <begin position="245"/>
        <end position="261"/>
    </location>
</feature>
<evidence type="ECO:0000256" key="5">
    <source>
        <dbReference type="ARBA" id="ARBA00022989"/>
    </source>
</evidence>
<comment type="caution">
    <text evidence="9">The sequence shown here is derived from an EMBL/GenBank/DDBJ whole genome shotgun (WGS) entry which is preliminary data.</text>
</comment>
<evidence type="ECO:0000256" key="6">
    <source>
        <dbReference type="ARBA" id="ARBA00023136"/>
    </source>
</evidence>
<name>A0A9R1CQN8_9EURY</name>
<evidence type="ECO:0000256" key="2">
    <source>
        <dbReference type="ARBA" id="ARBA00022475"/>
    </source>
</evidence>
<feature type="transmembrane region" description="Helical" evidence="7">
    <location>
        <begin position="281"/>
        <end position="298"/>
    </location>
</feature>
<keyword evidence="2" id="KW-1003">Cell membrane</keyword>
<keyword evidence="5 7" id="KW-1133">Transmembrane helix</keyword>
<gene>
    <name evidence="9" type="ORF">KM295_01070</name>
</gene>
<dbReference type="Pfam" id="PF06808">
    <property type="entry name" value="DctM"/>
    <property type="match status" value="1"/>
</dbReference>
<dbReference type="InterPro" id="IPR004681">
    <property type="entry name" value="TRAP_DctM"/>
</dbReference>
<feature type="transmembrane region" description="Helical" evidence="7">
    <location>
        <begin position="139"/>
        <end position="165"/>
    </location>
</feature>
<evidence type="ECO:0000313" key="9">
    <source>
        <dbReference type="EMBL" id="MCQ4332097.1"/>
    </source>
</evidence>
<dbReference type="AlphaFoldDB" id="A0A9R1CQN8"/>
<evidence type="ECO:0000256" key="1">
    <source>
        <dbReference type="ARBA" id="ARBA00004429"/>
    </source>
</evidence>
<feature type="transmembrane region" description="Helical" evidence="7">
    <location>
        <begin position="364"/>
        <end position="389"/>
    </location>
</feature>
<dbReference type="Proteomes" id="UP001139494">
    <property type="component" value="Unassembled WGS sequence"/>
</dbReference>
<feature type="domain" description="TRAP C4-dicarboxylate transport system permease DctM subunit" evidence="8">
    <location>
        <begin position="14"/>
        <end position="421"/>
    </location>
</feature>
<feature type="transmembrane region" description="Helical" evidence="7">
    <location>
        <begin position="102"/>
        <end position="127"/>
    </location>
</feature>
<dbReference type="RefSeq" id="WP_256028014.1">
    <property type="nucleotide sequence ID" value="NZ_JAHLKM010000001.1"/>
</dbReference>
<organism evidence="9 10">
    <name type="scientific">Natronomonas aquatica</name>
    <dbReference type="NCBI Taxonomy" id="2841590"/>
    <lineage>
        <taxon>Archaea</taxon>
        <taxon>Methanobacteriati</taxon>
        <taxon>Methanobacteriota</taxon>
        <taxon>Stenosarchaea group</taxon>
        <taxon>Halobacteria</taxon>
        <taxon>Halobacteriales</taxon>
        <taxon>Natronomonadaceae</taxon>
        <taxon>Natronomonas</taxon>
    </lineage>
</organism>
<evidence type="ECO:0000256" key="3">
    <source>
        <dbReference type="ARBA" id="ARBA00022519"/>
    </source>
</evidence>
<feature type="transmembrane region" description="Helical" evidence="7">
    <location>
        <begin position="401"/>
        <end position="418"/>
    </location>
</feature>
<feature type="transmembrane region" description="Helical" evidence="7">
    <location>
        <begin position="171"/>
        <end position="196"/>
    </location>
</feature>
<dbReference type="InterPro" id="IPR010656">
    <property type="entry name" value="DctM"/>
</dbReference>
<feature type="transmembrane region" description="Helical" evidence="7">
    <location>
        <begin position="217"/>
        <end position="239"/>
    </location>
</feature>
<feature type="transmembrane region" description="Helical" evidence="7">
    <location>
        <begin position="6"/>
        <end position="39"/>
    </location>
</feature>
<comment type="subcellular location">
    <subcellularLocation>
        <location evidence="1">Cell inner membrane</location>
        <topology evidence="1">Multi-pass membrane protein</topology>
    </subcellularLocation>
</comment>
<dbReference type="PIRSF" id="PIRSF006066">
    <property type="entry name" value="HI0050"/>
    <property type="match status" value="1"/>
</dbReference>
<evidence type="ECO:0000259" key="8">
    <source>
        <dbReference type="Pfam" id="PF06808"/>
    </source>
</evidence>
<accession>A0A9R1CQN8</accession>